<dbReference type="EMBL" id="FOYJ01000016">
    <property type="protein sequence ID" value="SFR26103.1"/>
    <property type="molecule type" value="Genomic_DNA"/>
</dbReference>
<dbReference type="Gene3D" id="3.30.70.1270">
    <property type="entry name" value="Api92-like domains"/>
    <property type="match status" value="1"/>
</dbReference>
<dbReference type="Proteomes" id="UP000199173">
    <property type="component" value="Unassembled WGS sequence"/>
</dbReference>
<evidence type="ECO:0000259" key="1">
    <source>
        <dbReference type="Pfam" id="PF06924"/>
    </source>
</evidence>
<organism evidence="3 6">
    <name type="scientific">Kosakonia radicincitans</name>
    <dbReference type="NCBI Taxonomy" id="283686"/>
    <lineage>
        <taxon>Bacteria</taxon>
        <taxon>Pseudomonadati</taxon>
        <taxon>Pseudomonadota</taxon>
        <taxon>Gammaproteobacteria</taxon>
        <taxon>Enterobacterales</taxon>
        <taxon>Enterobacteriaceae</taxon>
        <taxon>Kosakonia</taxon>
    </lineage>
</organism>
<dbReference type="Pfam" id="PF06924">
    <property type="entry name" value="DUF1281"/>
    <property type="match status" value="1"/>
</dbReference>
<evidence type="ECO:0000313" key="3">
    <source>
        <dbReference type="EMBL" id="SFR26103.1"/>
    </source>
</evidence>
<name>A0AAX2EZB9_9ENTR</name>
<dbReference type="Proteomes" id="UP000198760">
    <property type="component" value="Unassembled WGS sequence"/>
</dbReference>
<accession>A0AAX2EZB9</accession>
<dbReference type="Pfam" id="PF18406">
    <property type="entry name" value="DUF1281_C"/>
    <property type="match status" value="1"/>
</dbReference>
<reference evidence="5 6" key="1">
    <citation type="submission" date="2016-10" db="EMBL/GenBank/DDBJ databases">
        <authorList>
            <person name="Varghese N."/>
            <person name="Submissions S."/>
        </authorList>
    </citation>
    <scope>NUCLEOTIDE SEQUENCE [LARGE SCALE GENOMIC DNA]</scope>
    <source>
        <strain evidence="4 5">NFIX06</strain>
        <strain evidence="3 6">NFIX08</strain>
    </source>
</reference>
<evidence type="ECO:0000259" key="2">
    <source>
        <dbReference type="Pfam" id="PF18406"/>
    </source>
</evidence>
<feature type="domain" description="YubB ferredoxin-like" evidence="2">
    <location>
        <begin position="210"/>
        <end position="292"/>
    </location>
</feature>
<proteinExistence type="predicted"/>
<dbReference type="InterPro" id="IPR023136">
    <property type="entry name" value="Api92-like_dom_sf"/>
</dbReference>
<dbReference type="Gene3D" id="1.10.3530.10">
    <property type="entry name" value="Api92-like"/>
    <property type="match status" value="1"/>
</dbReference>
<sequence>MPNWCANRVQVRGRSEDVEQVRGVMEGGRYPLYSRAVAQGVQLFLAGCAGMLRPVSDELYPPHPALTAAGQGDDTPENRAFTQWLMHLRAGTLLTDEACEALHSLWQACRPGLNAWQYLTEAQRACITAVFAGQRHDWCGSYSITTTEVWWDAVCDGLPELQAQPFDLLMLLPTRLDVEINGFNGRLLAGVPSGFHWYVDRYGTKWPTGYDLTVSDGGADWLVVDFDTPWSPPDEAVMAALSARYGVTVEHWYAEQGCDFCGYGCHTNGELLESISDTLEWSETDDDDAEVIGPEWIVDNIAHFGG</sequence>
<evidence type="ECO:0008006" key="7">
    <source>
        <dbReference type="Google" id="ProtNLM"/>
    </source>
</evidence>
<evidence type="ECO:0000313" key="4">
    <source>
        <dbReference type="EMBL" id="SFU16449.1"/>
    </source>
</evidence>
<dbReference type="SUPFAM" id="SSF160940">
    <property type="entry name" value="Api92-like"/>
    <property type="match status" value="1"/>
</dbReference>
<dbReference type="RefSeq" id="WP_072441293.1">
    <property type="nucleotide sequence ID" value="NZ_FONC01000014.1"/>
</dbReference>
<dbReference type="EMBL" id="FPAV01000019">
    <property type="protein sequence ID" value="SFU16449.1"/>
    <property type="molecule type" value="Genomic_DNA"/>
</dbReference>
<feature type="domain" description="DUF1281" evidence="1">
    <location>
        <begin position="30"/>
        <end position="206"/>
    </location>
</feature>
<dbReference type="InterPro" id="IPR009694">
    <property type="entry name" value="DUF1281"/>
</dbReference>
<evidence type="ECO:0000313" key="6">
    <source>
        <dbReference type="Proteomes" id="UP000199173"/>
    </source>
</evidence>
<evidence type="ECO:0000313" key="5">
    <source>
        <dbReference type="Proteomes" id="UP000198760"/>
    </source>
</evidence>
<comment type="caution">
    <text evidence="3">The sequence shown here is derived from an EMBL/GenBank/DDBJ whole genome shotgun (WGS) entry which is preliminary data.</text>
</comment>
<protein>
    <recommendedName>
        <fullName evidence="7">YubB ferredoxin-like domain-containing protein</fullName>
    </recommendedName>
</protein>
<dbReference type="AlphaFoldDB" id="A0AAX2EZB9"/>
<keyword evidence="5" id="KW-1185">Reference proteome</keyword>
<dbReference type="InterPro" id="IPR041329">
    <property type="entry name" value="YubB_C"/>
</dbReference>
<gene>
    <name evidence="4" type="ORF">SAMN03159428_04872</name>
    <name evidence="3" type="ORF">SAMN03159514_04859</name>
</gene>